<evidence type="ECO:0000256" key="1">
    <source>
        <dbReference type="SAM" id="MobiDB-lite"/>
    </source>
</evidence>
<evidence type="ECO:0000313" key="2">
    <source>
        <dbReference type="EnsemblPlants" id="OMERI01G12730.1"/>
    </source>
</evidence>
<sequence>MADASAALASAALTRCHHLRRPSHRCSREMGGVGGGGDMGREEWEEEGDRNREEWVWGGEGDGI</sequence>
<accession>A0A0E0C1D6</accession>
<protein>
    <submittedName>
        <fullName evidence="2">Uncharacterized protein</fullName>
    </submittedName>
</protein>
<proteinExistence type="predicted"/>
<keyword evidence="3" id="KW-1185">Reference proteome</keyword>
<name>A0A0E0C1D6_9ORYZ</name>
<dbReference type="EnsemblPlants" id="OMERI01G12730.1">
    <property type="protein sequence ID" value="OMERI01G12730.1"/>
    <property type="gene ID" value="OMERI01G12730"/>
</dbReference>
<dbReference type="Gramene" id="OMERI01G12730.1">
    <property type="protein sequence ID" value="OMERI01G12730.1"/>
    <property type="gene ID" value="OMERI01G12730"/>
</dbReference>
<dbReference type="Proteomes" id="UP000008021">
    <property type="component" value="Chromosome 1"/>
</dbReference>
<reference evidence="2" key="2">
    <citation type="submission" date="2018-05" db="EMBL/GenBank/DDBJ databases">
        <title>OmerRS3 (Oryza meridionalis Reference Sequence Version 3).</title>
        <authorList>
            <person name="Zhang J."/>
            <person name="Kudrna D."/>
            <person name="Lee S."/>
            <person name="Talag J."/>
            <person name="Welchert J."/>
            <person name="Wing R.A."/>
        </authorList>
    </citation>
    <scope>NUCLEOTIDE SEQUENCE [LARGE SCALE GENOMIC DNA]</scope>
    <source>
        <strain evidence="2">cv. OR44</strain>
    </source>
</reference>
<evidence type="ECO:0000313" key="3">
    <source>
        <dbReference type="Proteomes" id="UP000008021"/>
    </source>
</evidence>
<feature type="region of interest" description="Disordered" evidence="1">
    <location>
        <begin position="24"/>
        <end position="64"/>
    </location>
</feature>
<dbReference type="AlphaFoldDB" id="A0A0E0C1D6"/>
<dbReference type="HOGENOM" id="CLU_2871444_0_0_1"/>
<organism evidence="2">
    <name type="scientific">Oryza meridionalis</name>
    <dbReference type="NCBI Taxonomy" id="40149"/>
    <lineage>
        <taxon>Eukaryota</taxon>
        <taxon>Viridiplantae</taxon>
        <taxon>Streptophyta</taxon>
        <taxon>Embryophyta</taxon>
        <taxon>Tracheophyta</taxon>
        <taxon>Spermatophyta</taxon>
        <taxon>Magnoliopsida</taxon>
        <taxon>Liliopsida</taxon>
        <taxon>Poales</taxon>
        <taxon>Poaceae</taxon>
        <taxon>BOP clade</taxon>
        <taxon>Oryzoideae</taxon>
        <taxon>Oryzeae</taxon>
        <taxon>Oryzinae</taxon>
        <taxon>Oryza</taxon>
    </lineage>
</organism>
<reference evidence="2" key="1">
    <citation type="submission" date="2015-04" db="UniProtKB">
        <authorList>
            <consortium name="EnsemblPlants"/>
        </authorList>
    </citation>
    <scope>IDENTIFICATION</scope>
</reference>